<reference evidence="3 4" key="1">
    <citation type="journal article" date="2008" name="Science">
        <title>The Physcomitrella genome reveals evolutionary insights into the conquest of land by plants.</title>
        <authorList>
            <person name="Rensing S."/>
            <person name="Lang D."/>
            <person name="Zimmer A."/>
            <person name="Terry A."/>
            <person name="Salamov A."/>
            <person name="Shapiro H."/>
            <person name="Nishiyama T."/>
            <person name="Perroud P.-F."/>
            <person name="Lindquist E."/>
            <person name="Kamisugi Y."/>
            <person name="Tanahashi T."/>
            <person name="Sakakibara K."/>
            <person name="Fujita T."/>
            <person name="Oishi K."/>
            <person name="Shin-I T."/>
            <person name="Kuroki Y."/>
            <person name="Toyoda A."/>
            <person name="Suzuki Y."/>
            <person name="Hashimoto A."/>
            <person name="Yamaguchi K."/>
            <person name="Sugano A."/>
            <person name="Kohara Y."/>
            <person name="Fujiyama A."/>
            <person name="Anterola A."/>
            <person name="Aoki S."/>
            <person name="Ashton N."/>
            <person name="Barbazuk W.B."/>
            <person name="Barker E."/>
            <person name="Bennetzen J."/>
            <person name="Bezanilla M."/>
            <person name="Blankenship R."/>
            <person name="Cho S.H."/>
            <person name="Dutcher S."/>
            <person name="Estelle M."/>
            <person name="Fawcett J.A."/>
            <person name="Gundlach H."/>
            <person name="Hanada K."/>
            <person name="Heyl A."/>
            <person name="Hicks K.A."/>
            <person name="Hugh J."/>
            <person name="Lohr M."/>
            <person name="Mayer K."/>
            <person name="Melkozernov A."/>
            <person name="Murata T."/>
            <person name="Nelson D."/>
            <person name="Pils B."/>
            <person name="Prigge M."/>
            <person name="Reiss B."/>
            <person name="Renner T."/>
            <person name="Rombauts S."/>
            <person name="Rushton P."/>
            <person name="Sanderfoot A."/>
            <person name="Schween G."/>
            <person name="Shiu S.-H."/>
            <person name="Stueber K."/>
            <person name="Theodoulou F.L."/>
            <person name="Tu H."/>
            <person name="Van de Peer Y."/>
            <person name="Verrier P.J."/>
            <person name="Waters E."/>
            <person name="Wood A."/>
            <person name="Yang L."/>
            <person name="Cove D."/>
            <person name="Cuming A."/>
            <person name="Hasebe M."/>
            <person name="Lucas S."/>
            <person name="Mishler D.B."/>
            <person name="Reski R."/>
            <person name="Grigoriev I."/>
            <person name="Quatrano R.S."/>
            <person name="Boore J.L."/>
        </authorList>
    </citation>
    <scope>NUCLEOTIDE SEQUENCE [LARGE SCALE GENOMIC DNA]</scope>
    <source>
        <strain evidence="3 4">cv. Gransden 2004</strain>
    </source>
</reference>
<organism evidence="3 4">
    <name type="scientific">Physcomitrium patens</name>
    <name type="common">Spreading-leaved earth moss</name>
    <name type="synonym">Physcomitrella patens</name>
    <dbReference type="NCBI Taxonomy" id="3218"/>
    <lineage>
        <taxon>Eukaryota</taxon>
        <taxon>Viridiplantae</taxon>
        <taxon>Streptophyta</taxon>
        <taxon>Embryophyta</taxon>
        <taxon>Bryophyta</taxon>
        <taxon>Bryophytina</taxon>
        <taxon>Bryopsida</taxon>
        <taxon>Funariidae</taxon>
        <taxon>Funariales</taxon>
        <taxon>Funariaceae</taxon>
        <taxon>Physcomitrium</taxon>
    </lineage>
</organism>
<protein>
    <recommendedName>
        <fullName evidence="2">HTH OST-type domain-containing protein</fullName>
    </recommendedName>
</protein>
<feature type="compositionally biased region" description="Basic and acidic residues" evidence="1">
    <location>
        <begin position="76"/>
        <end position="89"/>
    </location>
</feature>
<dbReference type="EnsemblPlants" id="Pp3c1_4990V3.2">
    <property type="protein sequence ID" value="Pp3c1_4990V3.2"/>
    <property type="gene ID" value="Pp3c1_4990"/>
</dbReference>
<dbReference type="GO" id="GO:0004540">
    <property type="term" value="F:RNA nuclease activity"/>
    <property type="evidence" value="ECO:0007669"/>
    <property type="project" value="InterPro"/>
</dbReference>
<accession>A0A7I4BZ60</accession>
<proteinExistence type="predicted"/>
<dbReference type="InterPro" id="IPR025605">
    <property type="entry name" value="OST-HTH/LOTUS_dom"/>
</dbReference>
<dbReference type="Proteomes" id="UP000006727">
    <property type="component" value="Chromosome 1"/>
</dbReference>
<evidence type="ECO:0000313" key="4">
    <source>
        <dbReference type="Proteomes" id="UP000006727"/>
    </source>
</evidence>
<feature type="compositionally biased region" description="Polar residues" evidence="1">
    <location>
        <begin position="107"/>
        <end position="133"/>
    </location>
</feature>
<feature type="region of interest" description="Disordered" evidence="1">
    <location>
        <begin position="50"/>
        <end position="145"/>
    </location>
</feature>
<dbReference type="GO" id="GO:0005777">
    <property type="term" value="C:peroxisome"/>
    <property type="evidence" value="ECO:0007669"/>
    <property type="project" value="InterPro"/>
</dbReference>
<dbReference type="Gene3D" id="3.30.420.610">
    <property type="entry name" value="LOTUS domain-like"/>
    <property type="match status" value="2"/>
</dbReference>
<sequence length="713" mass="79973">MALVLFQGRVVPSPTSYASILSYHGHLFNGRPSSSLFDTQLPWNSEHLASNKEKKLPSSRSRLNPCRASTLPQRPFGEHHISRQDRAGTKPDLNSLKQSKNKHVPASSESAPSFPLTRSTSLGQSSVWSNLSPPSHAPPTSFLSPSSDDALSDIDDVEAIRRSSFMVALTLCCALQLLYITDAIRLWVTRLRLRYFDSPFAYGIHPKRSKLSRVGIFWDIENCPIPGGLDARTVVRQMHKIGDSFGTIQCLRAYGKLEYLTRQAPSLLKMGVELCPVPDGKESADKAIIMDALLFGYDHKPCLESDTPPLEVDASTGNGIVLVTGDRGFCALLRELSSRQITTVVIGNGHQKIPPILAQAADFSIQWNEMMEISDSISSSYRHLIRSTEKVSIEEDDSLEFQGWDASSSCNVLLKYESSEVYAPSSCERSHIVEENQDVETLGFSPDKGIASDLRYREKSKSKNVTCVDTTITEDALSIFGRKSEDDSLPNGRSFCEKCLNLKETCTDIGSNIEIPVSQKVWAPVGGRVRMLRHLRCEVAFVLDKYCKGKPKAAMTFEQFELLYELEMGHPLVSSHYGFATLKSVLQSMPDLVSVRNISSEAADWRVFPYVKRNANDRKLRTNFSRQDLRCILYKILHSYWPHGVPKDQISSEHCKLTGRPLVLVAYEYWKLGDMIQSMGNMMYVDEENKQIYLVDGAPEPRGVHELEENEWN</sequence>
<dbReference type="Pfam" id="PF01936">
    <property type="entry name" value="NYN"/>
    <property type="match status" value="1"/>
</dbReference>
<dbReference type="InterPro" id="IPR024768">
    <property type="entry name" value="Marf1"/>
</dbReference>
<dbReference type="PANTHER" id="PTHR14379:SF82">
    <property type="entry name" value="OS08G0230500 PROTEIN"/>
    <property type="match status" value="1"/>
</dbReference>
<reference evidence="3 4" key="2">
    <citation type="journal article" date="2018" name="Plant J.">
        <title>The Physcomitrella patens chromosome-scale assembly reveals moss genome structure and evolution.</title>
        <authorList>
            <person name="Lang D."/>
            <person name="Ullrich K.K."/>
            <person name="Murat F."/>
            <person name="Fuchs J."/>
            <person name="Jenkins J."/>
            <person name="Haas F.B."/>
            <person name="Piednoel M."/>
            <person name="Gundlach H."/>
            <person name="Van Bel M."/>
            <person name="Meyberg R."/>
            <person name="Vives C."/>
            <person name="Morata J."/>
            <person name="Symeonidi A."/>
            <person name="Hiss M."/>
            <person name="Muchero W."/>
            <person name="Kamisugi Y."/>
            <person name="Saleh O."/>
            <person name="Blanc G."/>
            <person name="Decker E.L."/>
            <person name="van Gessel N."/>
            <person name="Grimwood J."/>
            <person name="Hayes R.D."/>
            <person name="Graham S.W."/>
            <person name="Gunter L.E."/>
            <person name="McDaniel S.F."/>
            <person name="Hoernstein S.N.W."/>
            <person name="Larsson A."/>
            <person name="Li F.W."/>
            <person name="Perroud P.F."/>
            <person name="Phillips J."/>
            <person name="Ranjan P."/>
            <person name="Rokshar D.S."/>
            <person name="Rothfels C.J."/>
            <person name="Schneider L."/>
            <person name="Shu S."/>
            <person name="Stevenson D.W."/>
            <person name="Thummler F."/>
            <person name="Tillich M."/>
            <person name="Villarreal Aguilar J.C."/>
            <person name="Widiez T."/>
            <person name="Wong G.K."/>
            <person name="Wymore A."/>
            <person name="Zhang Y."/>
            <person name="Zimmer A.D."/>
            <person name="Quatrano R.S."/>
            <person name="Mayer K.F.X."/>
            <person name="Goodstein D."/>
            <person name="Casacuberta J.M."/>
            <person name="Vandepoele K."/>
            <person name="Reski R."/>
            <person name="Cuming A.C."/>
            <person name="Tuskan G.A."/>
            <person name="Maumus F."/>
            <person name="Salse J."/>
            <person name="Schmutz J."/>
            <person name="Rensing S.A."/>
        </authorList>
    </citation>
    <scope>NUCLEOTIDE SEQUENCE [LARGE SCALE GENOMIC DNA]</scope>
    <source>
        <strain evidence="3 4">cv. Gransden 2004</strain>
    </source>
</reference>
<feature type="domain" description="HTH OST-type" evidence="2">
    <location>
        <begin position="531"/>
        <end position="611"/>
    </location>
</feature>
<gene>
    <name evidence="3" type="primary">LOC112290592</name>
</gene>
<dbReference type="PROSITE" id="PS51644">
    <property type="entry name" value="HTH_OST"/>
    <property type="match status" value="2"/>
</dbReference>
<evidence type="ECO:0000256" key="1">
    <source>
        <dbReference type="SAM" id="MobiDB-lite"/>
    </source>
</evidence>
<dbReference type="EMBL" id="ABEU02000001">
    <property type="status" value="NOT_ANNOTATED_CDS"/>
    <property type="molecule type" value="Genomic_DNA"/>
</dbReference>
<dbReference type="PANTHER" id="PTHR14379">
    <property type="entry name" value="LIMKAIN B LKAP"/>
    <property type="match status" value="1"/>
</dbReference>
<dbReference type="GeneID" id="112290592"/>
<dbReference type="GO" id="GO:0010468">
    <property type="term" value="P:regulation of gene expression"/>
    <property type="evidence" value="ECO:0007669"/>
    <property type="project" value="InterPro"/>
</dbReference>
<dbReference type="InterPro" id="IPR021139">
    <property type="entry name" value="NYN"/>
</dbReference>
<dbReference type="CDD" id="cd08824">
    <property type="entry name" value="LOTUS"/>
    <property type="match status" value="1"/>
</dbReference>
<dbReference type="RefSeq" id="XP_024392807.1">
    <property type="nucleotide sequence ID" value="XM_024537039.2"/>
</dbReference>
<reference evidence="3" key="3">
    <citation type="submission" date="2020-12" db="UniProtKB">
        <authorList>
            <consortium name="EnsemblPlants"/>
        </authorList>
    </citation>
    <scope>IDENTIFICATION</scope>
</reference>
<keyword evidence="4" id="KW-1185">Reference proteome</keyword>
<evidence type="ECO:0000259" key="2">
    <source>
        <dbReference type="PROSITE" id="PS51644"/>
    </source>
</evidence>
<dbReference type="AlphaFoldDB" id="A0A7I4BZ60"/>
<dbReference type="InterPro" id="IPR041966">
    <property type="entry name" value="LOTUS-like"/>
</dbReference>
<name>A0A7I4BZ60_PHYPA</name>
<dbReference type="Gramene" id="Pp3c1_4990V3.2">
    <property type="protein sequence ID" value="Pp3c1_4990V3.2"/>
    <property type="gene ID" value="Pp3c1_4990"/>
</dbReference>
<evidence type="ECO:0000313" key="3">
    <source>
        <dbReference type="EnsemblPlants" id="Pp3c1_4990V3.2"/>
    </source>
</evidence>
<dbReference type="Gene3D" id="3.40.50.1010">
    <property type="entry name" value="5'-nuclease"/>
    <property type="match status" value="1"/>
</dbReference>
<feature type="domain" description="HTH OST-type" evidence="2">
    <location>
        <begin position="625"/>
        <end position="699"/>
    </location>
</feature>
<dbReference type="CDD" id="cd10910">
    <property type="entry name" value="PIN_limkain_b1_N_like"/>
    <property type="match status" value="1"/>
</dbReference>